<dbReference type="InterPro" id="IPR015424">
    <property type="entry name" value="PyrdxlP-dep_Trfase"/>
</dbReference>
<protein>
    <recommendedName>
        <fullName evidence="10">Aminotransferase class V domain-containing protein</fullName>
    </recommendedName>
</protein>
<evidence type="ECO:0008006" key="10">
    <source>
        <dbReference type="Google" id="ProtNLM"/>
    </source>
</evidence>
<sequence length="1358" mass="150487">GFADMAKGLGATVVTVESPWTTGIDPQAIIAAIHEHKPRLVTIVHCETPTGILNPLDGIGAALRDATTDGLFLVDFVSSSFAVPLNVTAELIDIGLLAPQKALSGPAALAGTTVSDRAWKRVCSTLNLLYCPFVSNIFRQILDVKYQGYDALAPFHGLTRSAPLYTPYTHNWPAIRATLQACRELEAEGLSNVIQRHAAAAAACQQLATELGLSLYCQNLHWAAPTVTALHVPSHVAWDDFVQALKRERLICGGNYGDLAGKVFRIGHMGSQGKPELVRLAMASNKLVAFYREEEDWLSGNEYYGATILVGLVQRKMISNRFTYLLQWVPLPGDCLMAFDPTNTIHVNTNLINYVDLHPKVDLLTLAQGREMFYSLGIQHVDPSIIVRSAISPETQHWSVEIPWEVESDALYWEHDAMHWHAQQTSNLQAPSIQLKPLPPTSNMNYPPQLPTLLRPLSSDAPTTMQLRTRDHASLFEHSAVASFLSTHPFPTSQSSDDVTASLALSGVSYPRFELLHQCLRCTKFREPSDALSALRPLVRTLQLQCATTVVPGRDVFVAVELHVVADGKPVQVVSCTSSSGVVVAFKVAVASSALVQNVVEVVHSLHHSHRIVHVHSPLISVDLVEALRTHGLYSSTRVPTRLFDPAAAPVVTASHETRPTTVWAHTTSASPNLVVATEWRANRFSLGLLTNVDTPTTGLLLPPMVTTHLSMQKRRRRLHEWCSFAAKQSTFSSDDSTSWARTMLLYLMDVARVNAYLVRNHVRGQEESMWVFTRALSTELIRGDWQYAPPEGRPPPPVLEETASQLPAAAVLRPCVPRRSRDVFAMKRPGGKDTRCKTRQCVVCRWESTSKKKSVTEVTDYCDVHDVCLCSCVRQNYTPAAYMCPTVSWTCWEKFHQFYLPQQLFVKGSRIQRRHPLYKLRHANNNTNSTNNQLVASRGADDGIESDGEHWESTTRNTNVAVEPGDHDVDNAVTFGEIEAAMGNLGWSWIPVGIAYIYVAPHAFRQCTAKTFRTFKEGVDYIYTQERFEAYVRDDAALLEKVRLNLQNAKKSPVPKAFKQEKEPPSDPWTSIHKPSSTAASIQSSSPPSDLAYDDSDDEPLSLSHNCSFLFVDGLNVYYHDRNILRDLFKAVHAKHNNVVHMIVTTAGPPASLLTVLKSLDLQHRNTVVALPSLNSAALTEILMDRLGPPAVDDVVIREDAVAFVGRLVELVGAGSVSIALAVCRRTLLQKYDALTQTYLAQGNNHSVKCDVVQVGDMVTSAKELFGGDVVTARWVLAALPRVPQVNSLDDHLVRSSYDLFRRELDWMVANDLASWNGDVFTLFIPQDEAMSFFHGNLWKNDMGLQSTSKKHNTVRV</sequence>
<keyword evidence="2" id="KW-0032">Aminotransferase</keyword>
<feature type="region of interest" description="Disordered" evidence="5">
    <location>
        <begin position="1054"/>
        <end position="1098"/>
    </location>
</feature>
<dbReference type="VEuPathDB" id="FungiDB:H257_04128"/>
<evidence type="ECO:0000256" key="1">
    <source>
        <dbReference type="ARBA" id="ARBA00001933"/>
    </source>
</evidence>
<evidence type="ECO:0000259" key="6">
    <source>
        <dbReference type="Pfam" id="PF00266"/>
    </source>
</evidence>
<feature type="non-terminal residue" evidence="8">
    <location>
        <position position="1"/>
    </location>
</feature>
<evidence type="ECO:0000256" key="3">
    <source>
        <dbReference type="ARBA" id="ARBA00022679"/>
    </source>
</evidence>
<dbReference type="PANTHER" id="PTHR21152">
    <property type="entry name" value="AMINOTRANSFERASE CLASS V"/>
    <property type="match status" value="1"/>
</dbReference>
<dbReference type="InterPro" id="IPR000192">
    <property type="entry name" value="Aminotrans_V_dom"/>
</dbReference>
<comment type="caution">
    <text evidence="8">The sequence shown here is derived from an EMBL/GenBank/DDBJ whole genome shotgun (WGS) entry which is preliminary data.</text>
</comment>
<dbReference type="EMBL" id="QUTG01006487">
    <property type="protein sequence ID" value="RHY84017.1"/>
    <property type="molecule type" value="Genomic_DNA"/>
</dbReference>
<gene>
    <name evidence="8" type="ORF">DYB35_007713</name>
</gene>
<evidence type="ECO:0000256" key="4">
    <source>
        <dbReference type="ARBA" id="ARBA00022898"/>
    </source>
</evidence>
<keyword evidence="3" id="KW-0808">Transferase</keyword>
<keyword evidence="4" id="KW-0663">Pyridoxal phosphate</keyword>
<evidence type="ECO:0000256" key="5">
    <source>
        <dbReference type="SAM" id="MobiDB-lite"/>
    </source>
</evidence>
<proteinExistence type="predicted"/>
<feature type="compositionally biased region" description="Low complexity" evidence="5">
    <location>
        <begin position="1076"/>
        <end position="1092"/>
    </location>
</feature>
<evidence type="ECO:0000259" key="7">
    <source>
        <dbReference type="Pfam" id="PF13843"/>
    </source>
</evidence>
<dbReference type="PANTHER" id="PTHR21152:SF24">
    <property type="entry name" value="ALANINE--GLYOXYLATE AMINOTRANSFERASE 1"/>
    <property type="match status" value="1"/>
</dbReference>
<dbReference type="SUPFAM" id="SSF53383">
    <property type="entry name" value="PLP-dependent transferases"/>
    <property type="match status" value="1"/>
</dbReference>
<comment type="cofactor">
    <cofactor evidence="1">
        <name>pyridoxal 5'-phosphate</name>
        <dbReference type="ChEBI" id="CHEBI:597326"/>
    </cofactor>
</comment>
<feature type="domain" description="Aminotransferase class V" evidence="6">
    <location>
        <begin position="4"/>
        <end position="107"/>
    </location>
</feature>
<dbReference type="Proteomes" id="UP000285712">
    <property type="component" value="Unassembled WGS sequence"/>
</dbReference>
<dbReference type="Gene3D" id="3.40.640.10">
    <property type="entry name" value="Type I PLP-dependent aspartate aminotransferase-like (Major domain)"/>
    <property type="match status" value="1"/>
</dbReference>
<organism evidence="8 9">
    <name type="scientific">Aphanomyces astaci</name>
    <name type="common">Crayfish plague agent</name>
    <dbReference type="NCBI Taxonomy" id="112090"/>
    <lineage>
        <taxon>Eukaryota</taxon>
        <taxon>Sar</taxon>
        <taxon>Stramenopiles</taxon>
        <taxon>Oomycota</taxon>
        <taxon>Saprolegniomycetes</taxon>
        <taxon>Saprolegniales</taxon>
        <taxon>Verrucalvaceae</taxon>
        <taxon>Aphanomyces</taxon>
    </lineage>
</organism>
<dbReference type="Pfam" id="PF13843">
    <property type="entry name" value="DDE_Tnp_1_7"/>
    <property type="match status" value="1"/>
</dbReference>
<feature type="domain" description="PiggyBac transposable element-derived protein" evidence="7">
    <location>
        <begin position="509"/>
        <end position="757"/>
    </location>
</feature>
<dbReference type="GO" id="GO:0008453">
    <property type="term" value="F:alanine-glyoxylate transaminase activity"/>
    <property type="evidence" value="ECO:0007669"/>
    <property type="project" value="TreeGrafter"/>
</dbReference>
<evidence type="ECO:0000256" key="2">
    <source>
        <dbReference type="ARBA" id="ARBA00022576"/>
    </source>
</evidence>
<dbReference type="InterPro" id="IPR015421">
    <property type="entry name" value="PyrdxlP-dep_Trfase_major"/>
</dbReference>
<evidence type="ECO:0000313" key="8">
    <source>
        <dbReference type="EMBL" id="RHY84017.1"/>
    </source>
</evidence>
<dbReference type="GO" id="GO:0019265">
    <property type="term" value="P:glycine biosynthetic process, by transamination of glyoxylate"/>
    <property type="evidence" value="ECO:0007669"/>
    <property type="project" value="TreeGrafter"/>
</dbReference>
<dbReference type="InterPro" id="IPR029526">
    <property type="entry name" value="PGBD"/>
</dbReference>
<dbReference type="GO" id="GO:0005777">
    <property type="term" value="C:peroxisome"/>
    <property type="evidence" value="ECO:0007669"/>
    <property type="project" value="TreeGrafter"/>
</dbReference>
<dbReference type="VEuPathDB" id="FungiDB:H257_04127"/>
<reference evidence="8 9" key="1">
    <citation type="submission" date="2018-08" db="EMBL/GenBank/DDBJ databases">
        <title>Aphanomyces genome sequencing and annotation.</title>
        <authorList>
            <person name="Minardi D."/>
            <person name="Oidtmann B."/>
            <person name="Van Der Giezen M."/>
            <person name="Studholme D.J."/>
        </authorList>
    </citation>
    <scope>NUCLEOTIDE SEQUENCE [LARGE SCALE GENOMIC DNA]</scope>
    <source>
        <strain evidence="8 9">Sv</strain>
    </source>
</reference>
<evidence type="ECO:0000313" key="9">
    <source>
        <dbReference type="Proteomes" id="UP000285712"/>
    </source>
</evidence>
<accession>A0A3R6WVT1</accession>
<dbReference type="Pfam" id="PF00266">
    <property type="entry name" value="Aminotran_5"/>
    <property type="match status" value="1"/>
</dbReference>
<name>A0A3R6WVT1_APHAT</name>
<dbReference type="InterPro" id="IPR015422">
    <property type="entry name" value="PyrdxlP-dep_Trfase_small"/>
</dbReference>
<dbReference type="Gene3D" id="3.90.1150.10">
    <property type="entry name" value="Aspartate Aminotransferase, domain 1"/>
    <property type="match status" value="1"/>
</dbReference>
<dbReference type="GO" id="GO:0004760">
    <property type="term" value="F:L-serine-pyruvate transaminase activity"/>
    <property type="evidence" value="ECO:0007669"/>
    <property type="project" value="TreeGrafter"/>
</dbReference>